<evidence type="ECO:0000313" key="1">
    <source>
        <dbReference type="EMBL" id="MCI29488.1"/>
    </source>
</evidence>
<accession>A0A392QYV5</accession>
<evidence type="ECO:0000313" key="2">
    <source>
        <dbReference type="Proteomes" id="UP000265520"/>
    </source>
</evidence>
<dbReference type="EMBL" id="LXQA010172940">
    <property type="protein sequence ID" value="MCI29488.1"/>
    <property type="molecule type" value="Genomic_DNA"/>
</dbReference>
<dbReference type="Proteomes" id="UP000265520">
    <property type="component" value="Unassembled WGS sequence"/>
</dbReference>
<proteinExistence type="predicted"/>
<organism evidence="1 2">
    <name type="scientific">Trifolium medium</name>
    <dbReference type="NCBI Taxonomy" id="97028"/>
    <lineage>
        <taxon>Eukaryota</taxon>
        <taxon>Viridiplantae</taxon>
        <taxon>Streptophyta</taxon>
        <taxon>Embryophyta</taxon>
        <taxon>Tracheophyta</taxon>
        <taxon>Spermatophyta</taxon>
        <taxon>Magnoliopsida</taxon>
        <taxon>eudicotyledons</taxon>
        <taxon>Gunneridae</taxon>
        <taxon>Pentapetalae</taxon>
        <taxon>rosids</taxon>
        <taxon>fabids</taxon>
        <taxon>Fabales</taxon>
        <taxon>Fabaceae</taxon>
        <taxon>Papilionoideae</taxon>
        <taxon>50 kb inversion clade</taxon>
        <taxon>NPAAA clade</taxon>
        <taxon>Hologalegina</taxon>
        <taxon>IRL clade</taxon>
        <taxon>Trifolieae</taxon>
        <taxon>Trifolium</taxon>
    </lineage>
</organism>
<name>A0A392QYV5_9FABA</name>
<dbReference type="AlphaFoldDB" id="A0A392QYV5"/>
<sequence length="50" mass="5442">AIVPDVIDIDNDEDSADLVLVGEKVVKMNKGKTIESVHNGYGDHQTMVCE</sequence>
<comment type="caution">
    <text evidence="1">The sequence shown here is derived from an EMBL/GenBank/DDBJ whole genome shotgun (WGS) entry which is preliminary data.</text>
</comment>
<feature type="non-terminal residue" evidence="1">
    <location>
        <position position="1"/>
    </location>
</feature>
<protein>
    <submittedName>
        <fullName evidence="1">Ubiquitin-conjugating enzyme</fullName>
    </submittedName>
</protein>
<keyword evidence="2" id="KW-1185">Reference proteome</keyword>
<reference evidence="1 2" key="1">
    <citation type="journal article" date="2018" name="Front. Plant Sci.">
        <title>Red Clover (Trifolium pratense) and Zigzag Clover (T. medium) - A Picture of Genomic Similarities and Differences.</title>
        <authorList>
            <person name="Dluhosova J."/>
            <person name="Istvanek J."/>
            <person name="Nedelnik J."/>
            <person name="Repkova J."/>
        </authorList>
    </citation>
    <scope>NUCLEOTIDE SEQUENCE [LARGE SCALE GENOMIC DNA]</scope>
    <source>
        <strain evidence="2">cv. 10/8</strain>
        <tissue evidence="1">Leaf</tissue>
    </source>
</reference>